<accession>A0A1L3MMW2</accession>
<evidence type="ECO:0000256" key="3">
    <source>
        <dbReference type="ARBA" id="ARBA00029741"/>
    </source>
</evidence>
<dbReference type="InterPro" id="IPR014710">
    <property type="entry name" value="RmlC-like_jellyroll"/>
</dbReference>
<dbReference type="PANTHER" id="PTHR42742:SF3">
    <property type="entry name" value="FRUCTOKINASE"/>
    <property type="match status" value="1"/>
</dbReference>
<dbReference type="EMBL" id="CP016020">
    <property type="protein sequence ID" value="APH03688.1"/>
    <property type="molecule type" value="Genomic_DNA"/>
</dbReference>
<dbReference type="GO" id="GO:0004476">
    <property type="term" value="F:mannose-6-phosphate isomerase activity"/>
    <property type="evidence" value="ECO:0007669"/>
    <property type="project" value="InterPro"/>
</dbReference>
<dbReference type="InterPro" id="IPR051804">
    <property type="entry name" value="Carb_Metab_Reg_Kinase/Isom"/>
</dbReference>
<keyword evidence="1" id="KW-0479">Metal-binding</keyword>
<dbReference type="Pfam" id="PF21621">
    <property type="entry name" value="MPI_cupin_dom"/>
    <property type="match status" value="1"/>
</dbReference>
<evidence type="ECO:0000259" key="5">
    <source>
        <dbReference type="Pfam" id="PF20511"/>
    </source>
</evidence>
<dbReference type="Pfam" id="PF20511">
    <property type="entry name" value="PMI_typeI_cat"/>
    <property type="match status" value="1"/>
</dbReference>
<dbReference type="InterPro" id="IPR049071">
    <property type="entry name" value="MPI_cupin_dom"/>
</dbReference>
<dbReference type="InterPro" id="IPR011051">
    <property type="entry name" value="RmlC_Cupin_sf"/>
</dbReference>
<dbReference type="InterPro" id="IPR046457">
    <property type="entry name" value="PMI_typeI_cat"/>
</dbReference>
<evidence type="ECO:0000259" key="6">
    <source>
        <dbReference type="Pfam" id="PF21621"/>
    </source>
</evidence>
<keyword evidence="2" id="KW-0862">Zinc</keyword>
<dbReference type="RefSeq" id="WP_072578476.1">
    <property type="nucleotide sequence ID" value="NZ_CP016020.1"/>
</dbReference>
<keyword evidence="8" id="KW-1185">Reference proteome</keyword>
<protein>
    <recommendedName>
        <fullName evidence="3">Phosphohexomutase</fullName>
    </recommendedName>
    <alternativeName>
        <fullName evidence="4">Phosphomannose isomerase</fullName>
    </alternativeName>
</protein>
<dbReference type="GO" id="GO:0008270">
    <property type="term" value="F:zinc ion binding"/>
    <property type="evidence" value="ECO:0007669"/>
    <property type="project" value="InterPro"/>
</dbReference>
<proteinExistence type="predicted"/>
<reference evidence="7 8" key="1">
    <citation type="journal article" date="2016" name="Sci. Rep.">
        <title>Complete genome sequence and transcriptomic analysis of a novel marine strain Bacillus weihaiensis reveals the mechanism of brown algae degradation.</title>
        <authorList>
            <person name="Zhu Y."/>
            <person name="Chen P."/>
            <person name="Bao Y."/>
            <person name="Men Y."/>
            <person name="Zeng Y."/>
            <person name="Yang J."/>
            <person name="Sun J."/>
            <person name="Sun Y."/>
        </authorList>
    </citation>
    <scope>NUCLEOTIDE SEQUENCE [LARGE SCALE GENOMIC DNA]</scope>
    <source>
        <strain evidence="7 8">Alg07</strain>
    </source>
</reference>
<feature type="domain" description="Mannose-6-phosphate isomerase cupin" evidence="6">
    <location>
        <begin position="290"/>
        <end position="353"/>
    </location>
</feature>
<dbReference type="Gene3D" id="2.60.120.10">
    <property type="entry name" value="Jelly Rolls"/>
    <property type="match status" value="2"/>
</dbReference>
<organism evidence="7 8">
    <name type="scientific">Bacillus weihaiensis</name>
    <dbReference type="NCBI Taxonomy" id="1547283"/>
    <lineage>
        <taxon>Bacteria</taxon>
        <taxon>Bacillati</taxon>
        <taxon>Bacillota</taxon>
        <taxon>Bacilli</taxon>
        <taxon>Bacillales</taxon>
        <taxon>Bacillaceae</taxon>
        <taxon>Bacillus</taxon>
    </lineage>
</organism>
<keyword evidence="7" id="KW-0413">Isomerase</keyword>
<dbReference type="PANTHER" id="PTHR42742">
    <property type="entry name" value="TRANSCRIPTIONAL REPRESSOR MPRA"/>
    <property type="match status" value="1"/>
</dbReference>
<evidence type="ECO:0000313" key="7">
    <source>
        <dbReference type="EMBL" id="APH03688.1"/>
    </source>
</evidence>
<gene>
    <name evidence="7" type="ORF">A9C19_02340</name>
</gene>
<evidence type="ECO:0000256" key="2">
    <source>
        <dbReference type="ARBA" id="ARBA00022833"/>
    </source>
</evidence>
<dbReference type="OrthoDB" id="9808275at2"/>
<evidence type="ECO:0000313" key="8">
    <source>
        <dbReference type="Proteomes" id="UP000181936"/>
    </source>
</evidence>
<dbReference type="Proteomes" id="UP000181936">
    <property type="component" value="Chromosome"/>
</dbReference>
<sequence length="371" mass="42298">MDKNIKEKHKVKPIKLSSNRVWRTYLGGKLLDEWQGLDQASDQHFPEEWIMSITSARNTGREHLVNEGLGMVSNESGLSLKELITSSPQDMLGKKHVEKVGPHTGVLVKIIDSSERLAVQVHPDRKMAKELFQSDYGKTECWHILGGREIDGEPPYVYLGFKPGITKEKWRKIFEEQNIDEMLACMHKIYVKPGETYLLEGGIPHAIGSGCFLVEIQEPTDLTIRTERTSPSGFQIADNMCHQGIGFDKMFECFRYEGYTREETLEKWKVKPELIEKDPFHSETEVIGYNTTPYFRMTMVEVRTEVELKTEGIFTGLYVLSGKATIDTDQGKESLEKADQFFIPANIGTYKLTQNGDEPLKVLRLFGPKIS</sequence>
<name>A0A1L3MMW2_9BACI</name>
<feature type="domain" description="Phosphomannose isomerase type I catalytic" evidence="5">
    <location>
        <begin position="74"/>
        <end position="135"/>
    </location>
</feature>
<dbReference type="CDD" id="cd07010">
    <property type="entry name" value="cupin_PMI_type_I_N_bac"/>
    <property type="match status" value="1"/>
</dbReference>
<evidence type="ECO:0000256" key="1">
    <source>
        <dbReference type="ARBA" id="ARBA00022723"/>
    </source>
</evidence>
<dbReference type="KEGG" id="bwh:A9C19_02340"/>
<evidence type="ECO:0000256" key="4">
    <source>
        <dbReference type="ARBA" id="ARBA00030762"/>
    </source>
</evidence>
<dbReference type="STRING" id="1547283.A9C19_02340"/>
<dbReference type="SUPFAM" id="SSF51182">
    <property type="entry name" value="RmlC-like cupins"/>
    <property type="match status" value="1"/>
</dbReference>
<dbReference type="AlphaFoldDB" id="A0A1L3MMW2"/>